<organism evidence="2 3">
    <name type="scientific">Microbispora corallina</name>
    <dbReference type="NCBI Taxonomy" id="83302"/>
    <lineage>
        <taxon>Bacteria</taxon>
        <taxon>Bacillati</taxon>
        <taxon>Actinomycetota</taxon>
        <taxon>Actinomycetes</taxon>
        <taxon>Streptosporangiales</taxon>
        <taxon>Streptosporangiaceae</taxon>
        <taxon>Microbispora</taxon>
    </lineage>
</organism>
<accession>A0ABQ4G125</accession>
<sequence length="91" mass="9389">MPGEAPDRWMSTAEADTNRAPTAMDADGWRVAGSVTPAVRSSLTRVMGVPPPPASWRPDARYPEDPAPCLLGAGPPHGAGAGPPTSDTSLR</sequence>
<keyword evidence="3" id="KW-1185">Reference proteome</keyword>
<dbReference type="EMBL" id="BOOC01000015">
    <property type="protein sequence ID" value="GIH40746.1"/>
    <property type="molecule type" value="Genomic_DNA"/>
</dbReference>
<evidence type="ECO:0000313" key="2">
    <source>
        <dbReference type="EMBL" id="GIH40746.1"/>
    </source>
</evidence>
<gene>
    <name evidence="2" type="ORF">Mco01_37460</name>
</gene>
<dbReference type="Proteomes" id="UP000603904">
    <property type="component" value="Unassembled WGS sequence"/>
</dbReference>
<evidence type="ECO:0000313" key="3">
    <source>
        <dbReference type="Proteomes" id="UP000603904"/>
    </source>
</evidence>
<feature type="region of interest" description="Disordered" evidence="1">
    <location>
        <begin position="44"/>
        <end position="91"/>
    </location>
</feature>
<protein>
    <submittedName>
        <fullName evidence="2">Uncharacterized protein</fullName>
    </submittedName>
</protein>
<reference evidence="2 3" key="1">
    <citation type="submission" date="2021-01" db="EMBL/GenBank/DDBJ databases">
        <title>Whole genome shotgun sequence of Microbispora corallina NBRC 16416.</title>
        <authorList>
            <person name="Komaki H."/>
            <person name="Tamura T."/>
        </authorList>
    </citation>
    <scope>NUCLEOTIDE SEQUENCE [LARGE SCALE GENOMIC DNA]</scope>
    <source>
        <strain evidence="2 3">NBRC 16416</strain>
    </source>
</reference>
<proteinExistence type="predicted"/>
<feature type="region of interest" description="Disordered" evidence="1">
    <location>
        <begin position="1"/>
        <end position="25"/>
    </location>
</feature>
<evidence type="ECO:0000256" key="1">
    <source>
        <dbReference type="SAM" id="MobiDB-lite"/>
    </source>
</evidence>
<name>A0ABQ4G125_9ACTN</name>
<comment type="caution">
    <text evidence="2">The sequence shown here is derived from an EMBL/GenBank/DDBJ whole genome shotgun (WGS) entry which is preliminary data.</text>
</comment>